<dbReference type="InterPro" id="IPR038772">
    <property type="entry name" value="Sph/SMPD2-like"/>
</dbReference>
<evidence type="ECO:0000256" key="1">
    <source>
        <dbReference type="ARBA" id="ARBA00004141"/>
    </source>
</evidence>
<keyword evidence="12" id="KW-0443">Lipid metabolism</keyword>
<keyword evidence="13 14" id="KW-0472">Membrane</keyword>
<dbReference type="STRING" id="10195.A0A3M7RAK8"/>
<keyword evidence="9" id="KW-0460">Magnesium</keyword>
<protein>
    <recommendedName>
        <fullName evidence="5">sphingomyelin phosphodiesterase</fullName>
        <ecNumber evidence="5">3.1.4.12</ecNumber>
    </recommendedName>
</protein>
<comment type="caution">
    <text evidence="16">The sequence shown here is derived from an EMBL/GenBank/DDBJ whole genome shotgun (WGS) entry which is preliminary data.</text>
</comment>
<dbReference type="EMBL" id="REGN01003880">
    <property type="protein sequence ID" value="RNA20298.1"/>
    <property type="molecule type" value="Genomic_DNA"/>
</dbReference>
<evidence type="ECO:0000256" key="12">
    <source>
        <dbReference type="ARBA" id="ARBA00023098"/>
    </source>
</evidence>
<dbReference type="AlphaFoldDB" id="A0A3M7RAK8"/>
<gene>
    <name evidence="16" type="ORF">BpHYR1_014471</name>
</gene>
<reference evidence="16 17" key="1">
    <citation type="journal article" date="2018" name="Sci. Rep.">
        <title>Genomic signatures of local adaptation to the degree of environmental predictability in rotifers.</title>
        <authorList>
            <person name="Franch-Gras L."/>
            <person name="Hahn C."/>
            <person name="Garcia-Roger E.M."/>
            <person name="Carmona M.J."/>
            <person name="Serra M."/>
            <person name="Gomez A."/>
        </authorList>
    </citation>
    <scope>NUCLEOTIDE SEQUENCE [LARGE SCALE GENOMIC DNA]</scope>
    <source>
        <strain evidence="16">HYR1</strain>
    </source>
</reference>
<keyword evidence="6 14" id="KW-0812">Transmembrane</keyword>
<evidence type="ECO:0000313" key="16">
    <source>
        <dbReference type="EMBL" id="RNA20298.1"/>
    </source>
</evidence>
<keyword evidence="7" id="KW-0479">Metal-binding</keyword>
<keyword evidence="8" id="KW-0378">Hydrolase</keyword>
<keyword evidence="10" id="KW-0746">Sphingolipid metabolism</keyword>
<feature type="transmembrane region" description="Helical" evidence="14">
    <location>
        <begin position="372"/>
        <end position="391"/>
    </location>
</feature>
<dbReference type="EC" id="3.1.4.12" evidence="5"/>
<dbReference type="PANTHER" id="PTHR16320:SF24">
    <property type="entry name" value="PHOSPHODIESTERASE, PUTATIVE-RELATED"/>
    <property type="match status" value="1"/>
</dbReference>
<keyword evidence="17" id="KW-1185">Reference proteome</keyword>
<proteinExistence type="inferred from homology"/>
<evidence type="ECO:0000256" key="7">
    <source>
        <dbReference type="ARBA" id="ARBA00022723"/>
    </source>
</evidence>
<sequence length="447" mass="51918">MVVLPCRSCIQLFLSLSKLIRYIFLKSRFFKTFIRLTMTQANSTAIPNLKVVTLNFWGIRYISKDVEVRLRYLIRTLRESDYDLIALQEIWSFNDYQRIKDGIGLIFPYSHYFQNGLVGSGCCVFSRHHIEEVFFHRFSLNGYPYKVQHSDWFAGKLVGLAVIHFHGLVINAYVTHLHANYSVNFLLNQHSDEYLAHRIIQLFELSQFISKTGVQADVCLLLGDLNTLETEFGYKMLRNHAQLLDAYTEKNNSAEEFCDGITCNHKYNKYQPPMAVRKAFPDGLRIDYIMFKYSKTLSLKCLVCKTCFGKIGSTDLNYSDHEGVRAEFEITQRKLDDPLPEVKSKIEPGIHYYLDARSVLLKSIDSISTSQITFILIAFLCFLLLFLFNNLNEYFSVFKNFILSMIIFFLFIFTLFVKSVEKKILACSLDSLNVVIKHKNSDISRLN</sequence>
<comment type="pathway">
    <text evidence="2">Lipid metabolism; sphingolipid metabolism.</text>
</comment>
<dbReference type="Pfam" id="PF03372">
    <property type="entry name" value="Exo_endo_phos"/>
    <property type="match status" value="1"/>
</dbReference>
<evidence type="ECO:0000256" key="3">
    <source>
        <dbReference type="ARBA" id="ARBA00004991"/>
    </source>
</evidence>
<dbReference type="SUPFAM" id="SSF56219">
    <property type="entry name" value="DNase I-like"/>
    <property type="match status" value="1"/>
</dbReference>
<dbReference type="Proteomes" id="UP000276133">
    <property type="component" value="Unassembled WGS sequence"/>
</dbReference>
<feature type="domain" description="Endonuclease/exonuclease/phosphatase" evidence="15">
    <location>
        <begin position="53"/>
        <end position="293"/>
    </location>
</feature>
<dbReference type="PANTHER" id="PTHR16320">
    <property type="entry name" value="SPHINGOMYELINASE FAMILY MEMBER"/>
    <property type="match status" value="1"/>
</dbReference>
<evidence type="ECO:0000256" key="13">
    <source>
        <dbReference type="ARBA" id="ARBA00023136"/>
    </source>
</evidence>
<evidence type="ECO:0000256" key="14">
    <source>
        <dbReference type="SAM" id="Phobius"/>
    </source>
</evidence>
<feature type="transmembrane region" description="Helical" evidence="14">
    <location>
        <begin position="397"/>
        <end position="417"/>
    </location>
</feature>
<accession>A0A3M7RAK8</accession>
<evidence type="ECO:0000256" key="10">
    <source>
        <dbReference type="ARBA" id="ARBA00022919"/>
    </source>
</evidence>
<dbReference type="GO" id="GO:0006665">
    <property type="term" value="P:sphingolipid metabolic process"/>
    <property type="evidence" value="ECO:0007669"/>
    <property type="project" value="UniProtKB-KW"/>
</dbReference>
<evidence type="ECO:0000256" key="11">
    <source>
        <dbReference type="ARBA" id="ARBA00022989"/>
    </source>
</evidence>
<comment type="subcellular location">
    <subcellularLocation>
        <location evidence="1">Membrane</location>
        <topology evidence="1">Multi-pass membrane protein</topology>
    </subcellularLocation>
</comment>
<evidence type="ECO:0000256" key="4">
    <source>
        <dbReference type="ARBA" id="ARBA00006335"/>
    </source>
</evidence>
<evidence type="ECO:0000256" key="2">
    <source>
        <dbReference type="ARBA" id="ARBA00004760"/>
    </source>
</evidence>
<dbReference type="InterPro" id="IPR005135">
    <property type="entry name" value="Endo/exonuclease/phosphatase"/>
</dbReference>
<dbReference type="InterPro" id="IPR036691">
    <property type="entry name" value="Endo/exonu/phosph_ase_sf"/>
</dbReference>
<dbReference type="Gene3D" id="3.60.10.10">
    <property type="entry name" value="Endonuclease/exonuclease/phosphatase"/>
    <property type="match status" value="1"/>
</dbReference>
<keyword evidence="11 14" id="KW-1133">Transmembrane helix</keyword>
<evidence type="ECO:0000313" key="17">
    <source>
        <dbReference type="Proteomes" id="UP000276133"/>
    </source>
</evidence>
<evidence type="ECO:0000256" key="8">
    <source>
        <dbReference type="ARBA" id="ARBA00022801"/>
    </source>
</evidence>
<comment type="similarity">
    <text evidence="4">Belongs to the neutral sphingomyelinase family.</text>
</comment>
<organism evidence="16 17">
    <name type="scientific">Brachionus plicatilis</name>
    <name type="common">Marine rotifer</name>
    <name type="synonym">Brachionus muelleri</name>
    <dbReference type="NCBI Taxonomy" id="10195"/>
    <lineage>
        <taxon>Eukaryota</taxon>
        <taxon>Metazoa</taxon>
        <taxon>Spiralia</taxon>
        <taxon>Gnathifera</taxon>
        <taxon>Rotifera</taxon>
        <taxon>Eurotatoria</taxon>
        <taxon>Monogononta</taxon>
        <taxon>Pseudotrocha</taxon>
        <taxon>Ploima</taxon>
        <taxon>Brachionidae</taxon>
        <taxon>Brachionus</taxon>
    </lineage>
</organism>
<comment type="pathway">
    <text evidence="3">Sphingolipid metabolism.</text>
</comment>
<evidence type="ECO:0000259" key="15">
    <source>
        <dbReference type="Pfam" id="PF03372"/>
    </source>
</evidence>
<dbReference type="GO" id="GO:0046872">
    <property type="term" value="F:metal ion binding"/>
    <property type="evidence" value="ECO:0007669"/>
    <property type="project" value="UniProtKB-KW"/>
</dbReference>
<name>A0A3M7RAK8_BRAPC</name>
<dbReference type="OrthoDB" id="387657at2759"/>
<dbReference type="GO" id="GO:0004767">
    <property type="term" value="F:sphingomyelin phosphodiesterase activity"/>
    <property type="evidence" value="ECO:0007669"/>
    <property type="project" value="UniProtKB-EC"/>
</dbReference>
<evidence type="ECO:0000256" key="9">
    <source>
        <dbReference type="ARBA" id="ARBA00022842"/>
    </source>
</evidence>
<dbReference type="GO" id="GO:0016020">
    <property type="term" value="C:membrane"/>
    <property type="evidence" value="ECO:0007669"/>
    <property type="project" value="UniProtKB-SubCell"/>
</dbReference>
<evidence type="ECO:0000256" key="5">
    <source>
        <dbReference type="ARBA" id="ARBA00012369"/>
    </source>
</evidence>
<evidence type="ECO:0000256" key="6">
    <source>
        <dbReference type="ARBA" id="ARBA00022692"/>
    </source>
</evidence>